<evidence type="ECO:0000256" key="1">
    <source>
        <dbReference type="ARBA" id="ARBA00005701"/>
    </source>
</evidence>
<evidence type="ECO:0000256" key="3">
    <source>
        <dbReference type="SAM" id="MobiDB-lite"/>
    </source>
</evidence>
<dbReference type="Proteomes" id="UP000245340">
    <property type="component" value="Unplaced"/>
</dbReference>
<dbReference type="AlphaFoldDB" id="A0A9B0GX39"/>
<evidence type="ECO:0000313" key="4">
    <source>
        <dbReference type="Proteomes" id="UP000245340"/>
    </source>
</evidence>
<dbReference type="PANTHER" id="PTHR28524:SF3">
    <property type="entry name" value="SUCCINATE DEHYDROGENASE ASSEMBLY FACTOR 4, MITOCHONDRIAL"/>
    <property type="match status" value="1"/>
</dbReference>
<name>A0A9B0GX39_ODORO</name>
<dbReference type="GO" id="GO:0034553">
    <property type="term" value="P:mitochondrial respiratory chain complex II assembly"/>
    <property type="evidence" value="ECO:0007669"/>
    <property type="project" value="TreeGrafter"/>
</dbReference>
<dbReference type="GO" id="GO:0005739">
    <property type="term" value="C:mitochondrion"/>
    <property type="evidence" value="ECO:0007669"/>
    <property type="project" value="TreeGrafter"/>
</dbReference>
<accession>A0A9B0GX39</accession>
<comment type="similarity">
    <text evidence="1">Belongs to the SDHAF4 family.</text>
</comment>
<feature type="region of interest" description="Disordered" evidence="3">
    <location>
        <begin position="1"/>
        <end position="67"/>
    </location>
</feature>
<dbReference type="Pfam" id="PF07896">
    <property type="entry name" value="DUF1674"/>
    <property type="match status" value="1"/>
</dbReference>
<dbReference type="PANTHER" id="PTHR28524">
    <property type="entry name" value="SUCCINATE DEHYDROGENASE ASSEMBLY FACTOR 4, MITOCHONDRIAL"/>
    <property type="match status" value="1"/>
</dbReference>
<dbReference type="RefSeq" id="XP_004407371.1">
    <property type="nucleotide sequence ID" value="XM_004407314.1"/>
</dbReference>
<evidence type="ECO:0000256" key="2">
    <source>
        <dbReference type="ARBA" id="ARBA00022170"/>
    </source>
</evidence>
<proteinExistence type="inferred from homology"/>
<evidence type="ECO:0000313" key="5">
    <source>
        <dbReference type="RefSeq" id="XP_004407371.1"/>
    </source>
</evidence>
<feature type="compositionally biased region" description="Basic and acidic residues" evidence="3">
    <location>
        <begin position="1"/>
        <end position="10"/>
    </location>
</feature>
<gene>
    <name evidence="5" type="primary">LOC101385525</name>
</gene>
<organism evidence="4 5">
    <name type="scientific">Odobenus rosmarus divergens</name>
    <name type="common">Pacific walrus</name>
    <dbReference type="NCBI Taxonomy" id="9708"/>
    <lineage>
        <taxon>Eukaryota</taxon>
        <taxon>Metazoa</taxon>
        <taxon>Chordata</taxon>
        <taxon>Craniata</taxon>
        <taxon>Vertebrata</taxon>
        <taxon>Euteleostomi</taxon>
        <taxon>Mammalia</taxon>
        <taxon>Eutheria</taxon>
        <taxon>Laurasiatheria</taxon>
        <taxon>Carnivora</taxon>
        <taxon>Caniformia</taxon>
        <taxon>Pinnipedia</taxon>
        <taxon>Odobenidae</taxon>
        <taxon>Odobenus</taxon>
    </lineage>
</organism>
<keyword evidence="4" id="KW-1185">Reference proteome</keyword>
<reference evidence="5" key="1">
    <citation type="submission" date="2025-08" db="UniProtKB">
        <authorList>
            <consortium name="RefSeq"/>
        </authorList>
    </citation>
    <scope>IDENTIFICATION</scope>
</reference>
<protein>
    <recommendedName>
        <fullName evidence="2">Succinate dehydrogenase assembly factor 4, mitochondrial</fullName>
    </recommendedName>
</protein>
<dbReference type="InterPro" id="IPR012875">
    <property type="entry name" value="SDHF4"/>
</dbReference>
<sequence length="67" mass="7540">MSSQGEKSEPFKQSLKKPQLPEGHFDALEDSNLEKVPLPKFPDYVNPVTKEKGGPRGPEPTQYGDWK</sequence>